<dbReference type="PANTHER" id="PTHR10953">
    <property type="entry name" value="UBIQUITIN-ACTIVATING ENZYME E1"/>
    <property type="match status" value="1"/>
</dbReference>
<sequence length="704" mass="78580">MSSAVDNEKILQFLPFSSVISSSFWHKLTQMKIDVYALNDEPVEITGYYTNQSISSRLPACLNVDYSSFENRQVSDAVGTNGILCQGLLQNTNTLEAFKDINKQTAINKCGEQIWNDILSGAALSNPSLLTRFLLLTFADLKKYQFYYWFAFPTLVFPSKILLNDDPKEVDKVLTKEELLQFQQAYDEFKSSYGQSAFVVEKNTELGYKCHPLKELANLKDIMWIGFCDPSSLPTNPGWPLRNLLALLAHHHKERLVGLSILCWRDGVRDGQRRVGSSLLIEIKDVVYPGETDSIPKCLGWEKNERGKLGARTVNLSNSMDPERLAESAVDLNLKLMKWRLLPELNLDLIQNTKCLLLGAGTLGCYVARTLMAWGVRHITFVDNGRVSYSNPVRQSLFGFDNCLNGGQPKAESAANSLRKIFPGMMSRGIDLRIPMPGHYVTDAEEVEKDVQMLADTIDEHDVVFLLTDTRESRWLPSMLSAYRGKLAINAALGFDTYLVMRHGQREPWNPGQVQSEKSKGVMRGALAGRQLGCYFCNDVVAPGNSTKDRTLDQQCTVTRPGISLIASGLAVELMVSVLQHPQGGNASAEISTDAMTTVQQHQQQELEKKEAINSSPLGVVPHSIRGFLHRHQQVLPATEAFFNCTACSPLVIQRYAEKGYAFLAEVFNDSDVLEQVSGLADLHKDIATIEDWDYPEESEGSTD</sequence>
<proteinExistence type="inferred from homology"/>
<dbReference type="GO" id="GO:0000045">
    <property type="term" value="P:autophagosome assembly"/>
    <property type="evidence" value="ECO:0000318"/>
    <property type="project" value="GO_Central"/>
</dbReference>
<dbReference type="AlphaFoldDB" id="E9GCT9"/>
<dbReference type="GO" id="GO:0000423">
    <property type="term" value="P:mitophagy"/>
    <property type="evidence" value="ECO:0000318"/>
    <property type="project" value="GO_Central"/>
</dbReference>
<dbReference type="GO" id="GO:0000407">
    <property type="term" value="C:phagophore assembly site"/>
    <property type="evidence" value="ECO:0000318"/>
    <property type="project" value="GO_Central"/>
</dbReference>
<dbReference type="GO" id="GO:0015031">
    <property type="term" value="P:protein transport"/>
    <property type="evidence" value="ECO:0007669"/>
    <property type="project" value="UniProtKB-UniRule"/>
</dbReference>
<comment type="subcellular location">
    <subcellularLocation>
        <location evidence="7">Cytoplasm</location>
    </subcellularLocation>
    <subcellularLocation>
        <location evidence="7">Preautophagosomal structure</location>
    </subcellularLocation>
</comment>
<dbReference type="Pfam" id="PF16420">
    <property type="entry name" value="ATG7_N"/>
    <property type="match status" value="1"/>
</dbReference>
<dbReference type="GO" id="GO:0006995">
    <property type="term" value="P:cellular response to nitrogen starvation"/>
    <property type="evidence" value="ECO:0000318"/>
    <property type="project" value="GO_Central"/>
</dbReference>
<dbReference type="STRING" id="6669.E9GCT9"/>
<keyword evidence="4 7" id="KW-0653">Protein transport</keyword>
<dbReference type="InterPro" id="IPR042522">
    <property type="entry name" value="Atg7_N_1"/>
</dbReference>
<evidence type="ECO:0000256" key="7">
    <source>
        <dbReference type="RuleBase" id="RU366022"/>
    </source>
</evidence>
<dbReference type="OMA" id="RQIWDAI"/>
<dbReference type="EMBL" id="GL732539">
    <property type="protein sequence ID" value="EFX82614.1"/>
    <property type="molecule type" value="Genomic_DNA"/>
</dbReference>
<dbReference type="Proteomes" id="UP000000305">
    <property type="component" value="Unassembled WGS sequence"/>
</dbReference>
<dbReference type="CDD" id="cd01486">
    <property type="entry name" value="Apg7"/>
    <property type="match status" value="1"/>
</dbReference>
<evidence type="ECO:0000259" key="9">
    <source>
        <dbReference type="Pfam" id="PF16420"/>
    </source>
</evidence>
<dbReference type="InterPro" id="IPR032197">
    <property type="entry name" value="Atg7_N"/>
</dbReference>
<gene>
    <name evidence="10" type="ORF">DAPPUDRAFT_302357</name>
</gene>
<evidence type="ECO:0000256" key="3">
    <source>
        <dbReference type="ARBA" id="ARBA00022448"/>
    </source>
</evidence>
<keyword evidence="11" id="KW-1185">Reference proteome</keyword>
<evidence type="ECO:0000256" key="6">
    <source>
        <dbReference type="PIRSR" id="PIRSR606285-1"/>
    </source>
</evidence>
<dbReference type="FunFam" id="3.40.50.720:FF:000243">
    <property type="entry name" value="Ubiquitin-like modifier-activating enzyme ATG7"/>
    <property type="match status" value="1"/>
</dbReference>
<accession>E9GCT9</accession>
<dbReference type="GO" id="GO:0032446">
    <property type="term" value="P:protein modification by small protein conjugation"/>
    <property type="evidence" value="ECO:0000318"/>
    <property type="project" value="GO_Central"/>
</dbReference>
<evidence type="ECO:0000256" key="1">
    <source>
        <dbReference type="ARBA" id="ARBA00010931"/>
    </source>
</evidence>
<dbReference type="InterPro" id="IPR035985">
    <property type="entry name" value="Ubiquitin-activating_enz"/>
</dbReference>
<dbReference type="Gene3D" id="3.40.140.70">
    <property type="entry name" value="Ubiquitin-like modifier-activating enzyme ATG7 N-terminal domain"/>
    <property type="match status" value="1"/>
</dbReference>
<dbReference type="Gene3D" id="3.40.50.720">
    <property type="entry name" value="NAD(P)-binding Rossmann-like Domain"/>
    <property type="match status" value="1"/>
</dbReference>
<dbReference type="InterPro" id="IPR000594">
    <property type="entry name" value="ThiF_NAD_FAD-bd"/>
</dbReference>
<dbReference type="InParanoid" id="E9GCT9"/>
<dbReference type="GO" id="GO:0019778">
    <property type="term" value="F:Atg12 activating enzyme activity"/>
    <property type="evidence" value="ECO:0000318"/>
    <property type="project" value="GO_Central"/>
</dbReference>
<dbReference type="FunFam" id="3.40.140.70:FF:000001">
    <property type="entry name" value="Ubiquitin-like modifier-activating enzyme atg7"/>
    <property type="match status" value="1"/>
</dbReference>
<dbReference type="HOGENOM" id="CLU_012998_2_1_1"/>
<evidence type="ECO:0000259" key="8">
    <source>
        <dbReference type="Pfam" id="PF00899"/>
    </source>
</evidence>
<keyword evidence="7" id="KW-0833">Ubl conjugation pathway</keyword>
<dbReference type="GO" id="GO:0019779">
    <property type="term" value="F:Atg8 activating enzyme activity"/>
    <property type="evidence" value="ECO:0000318"/>
    <property type="project" value="GO_Central"/>
</dbReference>
<keyword evidence="3 7" id="KW-0813">Transport</keyword>
<dbReference type="SUPFAM" id="SSF69572">
    <property type="entry name" value="Activating enzymes of the ubiquitin-like proteins"/>
    <property type="match status" value="1"/>
</dbReference>
<dbReference type="GO" id="GO:0005737">
    <property type="term" value="C:cytoplasm"/>
    <property type="evidence" value="ECO:0000318"/>
    <property type="project" value="GO_Central"/>
</dbReference>
<dbReference type="InterPro" id="IPR045886">
    <property type="entry name" value="ThiF/MoeB/HesA"/>
</dbReference>
<dbReference type="KEGG" id="dpx:DAPPUDRAFT_302357"/>
<dbReference type="PANTHER" id="PTHR10953:SF3">
    <property type="entry name" value="UBIQUITIN-LIKE MODIFIER-ACTIVATING ENZYME ATG7"/>
    <property type="match status" value="1"/>
</dbReference>
<dbReference type="eggNOG" id="KOG2337">
    <property type="taxonomic scope" value="Eukaryota"/>
</dbReference>
<reference evidence="10 11" key="1">
    <citation type="journal article" date="2011" name="Science">
        <title>The ecoresponsive genome of Daphnia pulex.</title>
        <authorList>
            <person name="Colbourne J.K."/>
            <person name="Pfrender M.E."/>
            <person name="Gilbert D."/>
            <person name="Thomas W.K."/>
            <person name="Tucker A."/>
            <person name="Oakley T.H."/>
            <person name="Tokishita S."/>
            <person name="Aerts A."/>
            <person name="Arnold G.J."/>
            <person name="Basu M.K."/>
            <person name="Bauer D.J."/>
            <person name="Caceres C.E."/>
            <person name="Carmel L."/>
            <person name="Casola C."/>
            <person name="Choi J.H."/>
            <person name="Detter J.C."/>
            <person name="Dong Q."/>
            <person name="Dusheyko S."/>
            <person name="Eads B.D."/>
            <person name="Frohlich T."/>
            <person name="Geiler-Samerotte K.A."/>
            <person name="Gerlach D."/>
            <person name="Hatcher P."/>
            <person name="Jogdeo S."/>
            <person name="Krijgsveld J."/>
            <person name="Kriventseva E.V."/>
            <person name="Kultz D."/>
            <person name="Laforsch C."/>
            <person name="Lindquist E."/>
            <person name="Lopez J."/>
            <person name="Manak J.R."/>
            <person name="Muller J."/>
            <person name="Pangilinan J."/>
            <person name="Patwardhan R.P."/>
            <person name="Pitluck S."/>
            <person name="Pritham E.J."/>
            <person name="Rechtsteiner A."/>
            <person name="Rho M."/>
            <person name="Rogozin I.B."/>
            <person name="Sakarya O."/>
            <person name="Salamov A."/>
            <person name="Schaack S."/>
            <person name="Shapiro H."/>
            <person name="Shiga Y."/>
            <person name="Skalitzky C."/>
            <person name="Smith Z."/>
            <person name="Souvorov A."/>
            <person name="Sung W."/>
            <person name="Tang Z."/>
            <person name="Tsuchiya D."/>
            <person name="Tu H."/>
            <person name="Vos H."/>
            <person name="Wang M."/>
            <person name="Wolf Y.I."/>
            <person name="Yamagata H."/>
            <person name="Yamada T."/>
            <person name="Ye Y."/>
            <person name="Shaw J.R."/>
            <person name="Andrews J."/>
            <person name="Crease T.J."/>
            <person name="Tang H."/>
            <person name="Lucas S.M."/>
            <person name="Robertson H.M."/>
            <person name="Bork P."/>
            <person name="Koonin E.V."/>
            <person name="Zdobnov E.M."/>
            <person name="Grigoriev I.V."/>
            <person name="Lynch M."/>
            <person name="Boore J.L."/>
        </authorList>
    </citation>
    <scope>NUCLEOTIDE SEQUENCE [LARGE SCALE GENOMIC DNA]</scope>
</reference>
<protein>
    <recommendedName>
        <fullName evidence="2 7">Ubiquitin-like modifier-activating enzyme ATG7</fullName>
    </recommendedName>
    <alternativeName>
        <fullName evidence="7">Autophagy-related protein 7</fullName>
    </alternativeName>
</protein>
<dbReference type="GO" id="GO:0034727">
    <property type="term" value="P:piecemeal microautophagy of the nucleus"/>
    <property type="evidence" value="ECO:0000318"/>
    <property type="project" value="GO_Central"/>
</dbReference>
<evidence type="ECO:0000256" key="2">
    <source>
        <dbReference type="ARBA" id="ARBA00017647"/>
    </source>
</evidence>
<dbReference type="InterPro" id="IPR042523">
    <property type="entry name" value="Atg7_N_2"/>
</dbReference>
<organism evidence="10 11">
    <name type="scientific">Daphnia pulex</name>
    <name type="common">Water flea</name>
    <dbReference type="NCBI Taxonomy" id="6669"/>
    <lineage>
        <taxon>Eukaryota</taxon>
        <taxon>Metazoa</taxon>
        <taxon>Ecdysozoa</taxon>
        <taxon>Arthropoda</taxon>
        <taxon>Crustacea</taxon>
        <taxon>Branchiopoda</taxon>
        <taxon>Diplostraca</taxon>
        <taxon>Cladocera</taxon>
        <taxon>Anomopoda</taxon>
        <taxon>Daphniidae</taxon>
        <taxon>Daphnia</taxon>
    </lineage>
</organism>
<evidence type="ECO:0000313" key="11">
    <source>
        <dbReference type="Proteomes" id="UP000000305"/>
    </source>
</evidence>
<feature type="domain" description="Ubiquitin-like modifier-activating enzyme Atg7 N-terminal" evidence="9">
    <location>
        <begin position="11"/>
        <end position="320"/>
    </location>
</feature>
<keyword evidence="5 7" id="KW-0072">Autophagy</keyword>
<dbReference type="Pfam" id="PF00899">
    <property type="entry name" value="ThiF"/>
    <property type="match status" value="1"/>
</dbReference>
<dbReference type="Gene3D" id="3.40.140.100">
    <property type="entry name" value="Ubiquitin-like modifier-activating enzyme ATG7 C-terminal domain"/>
    <property type="match status" value="1"/>
</dbReference>
<evidence type="ECO:0000256" key="5">
    <source>
        <dbReference type="ARBA" id="ARBA00023006"/>
    </source>
</evidence>
<dbReference type="FunCoup" id="E9GCT9">
    <property type="interactions" value="1008"/>
</dbReference>
<keyword evidence="7" id="KW-0963">Cytoplasm</keyword>
<evidence type="ECO:0000256" key="4">
    <source>
        <dbReference type="ARBA" id="ARBA00022927"/>
    </source>
</evidence>
<comment type="subunit">
    <text evidence="7">Homodimer.</text>
</comment>
<comment type="similarity">
    <text evidence="1 7">Belongs to the ATG7 family.</text>
</comment>
<feature type="active site" description="Glycyl thioester intermediate" evidence="6">
    <location>
        <position position="556"/>
    </location>
</feature>
<dbReference type="InterPro" id="IPR006285">
    <property type="entry name" value="Atg7"/>
</dbReference>
<evidence type="ECO:0000313" key="10">
    <source>
        <dbReference type="EMBL" id="EFX82614.1"/>
    </source>
</evidence>
<dbReference type="OrthoDB" id="338614at2759"/>
<dbReference type="PhylomeDB" id="E9GCT9"/>
<feature type="domain" description="THIF-type NAD/FAD binding fold" evidence="8">
    <location>
        <begin position="337"/>
        <end position="597"/>
    </location>
</feature>
<dbReference type="NCBIfam" id="TIGR01381">
    <property type="entry name" value="E1_like_apg7"/>
    <property type="match status" value="1"/>
</dbReference>
<name>E9GCT9_DAPPU</name>
<comment type="function">
    <text evidence="7">E1-like activating enzyme involved in the 2 ubiquitin-like systems required for autophagy.</text>
</comment>